<dbReference type="SMART" id="SM00133">
    <property type="entry name" value="S_TK_X"/>
    <property type="match status" value="1"/>
</dbReference>
<dbReference type="Gene3D" id="3.30.200.20">
    <property type="entry name" value="Phosphorylase Kinase, domain 1"/>
    <property type="match status" value="1"/>
</dbReference>
<feature type="binding site" evidence="7">
    <location>
        <position position="87"/>
    </location>
    <ligand>
        <name>ATP</name>
        <dbReference type="ChEBI" id="CHEBI:30616"/>
    </ligand>
</feature>
<dbReference type="InterPro" id="IPR011009">
    <property type="entry name" value="Kinase-like_dom_sf"/>
</dbReference>
<dbReference type="PROSITE" id="PS51285">
    <property type="entry name" value="AGC_KINASE_CTER"/>
    <property type="match status" value="1"/>
</dbReference>
<dbReference type="OrthoDB" id="63267at2759"/>
<organism evidence="12 13">
    <name type="scientific">Piptocephalis cylindrospora</name>
    <dbReference type="NCBI Taxonomy" id="1907219"/>
    <lineage>
        <taxon>Eukaryota</taxon>
        <taxon>Fungi</taxon>
        <taxon>Fungi incertae sedis</taxon>
        <taxon>Zoopagomycota</taxon>
        <taxon>Zoopagomycotina</taxon>
        <taxon>Zoopagomycetes</taxon>
        <taxon>Zoopagales</taxon>
        <taxon>Piptocephalidaceae</taxon>
        <taxon>Piptocephalis</taxon>
    </lineage>
</organism>
<dbReference type="Pfam" id="PF00069">
    <property type="entry name" value="Pkinase"/>
    <property type="match status" value="1"/>
</dbReference>
<feature type="compositionally biased region" description="Low complexity" evidence="9">
    <location>
        <begin position="24"/>
        <end position="48"/>
    </location>
</feature>
<keyword evidence="6 7" id="KW-0067">ATP-binding</keyword>
<feature type="region of interest" description="Disordered" evidence="9">
    <location>
        <begin position="1"/>
        <end position="49"/>
    </location>
</feature>
<name>A0A4P9Y7H5_9FUNG</name>
<feature type="domain" description="AGC-kinase C-terminal" evidence="11">
    <location>
        <begin position="318"/>
        <end position="389"/>
    </location>
</feature>
<gene>
    <name evidence="12" type="ORF">BJ684DRAFT_9473</name>
</gene>
<dbReference type="Proteomes" id="UP000267251">
    <property type="component" value="Unassembled WGS sequence"/>
</dbReference>
<dbReference type="GO" id="GO:0004674">
    <property type="term" value="F:protein serine/threonine kinase activity"/>
    <property type="evidence" value="ECO:0007669"/>
    <property type="project" value="UniProtKB-KW"/>
</dbReference>
<keyword evidence="3" id="KW-0808">Transferase</keyword>
<dbReference type="InterPro" id="IPR008271">
    <property type="entry name" value="Ser/Thr_kinase_AS"/>
</dbReference>
<dbReference type="AlphaFoldDB" id="A0A4P9Y7H5"/>
<dbReference type="SUPFAM" id="SSF56112">
    <property type="entry name" value="Protein kinase-like (PK-like)"/>
    <property type="match status" value="1"/>
</dbReference>
<dbReference type="PROSITE" id="PS50011">
    <property type="entry name" value="PROTEIN_KINASE_DOM"/>
    <property type="match status" value="1"/>
</dbReference>
<dbReference type="GO" id="GO:0005524">
    <property type="term" value="F:ATP binding"/>
    <property type="evidence" value="ECO:0007669"/>
    <property type="project" value="UniProtKB-UniRule"/>
</dbReference>
<dbReference type="PROSITE" id="PS00107">
    <property type="entry name" value="PROTEIN_KINASE_ATP"/>
    <property type="match status" value="1"/>
</dbReference>
<evidence type="ECO:0000259" key="10">
    <source>
        <dbReference type="PROSITE" id="PS50011"/>
    </source>
</evidence>
<evidence type="ECO:0000256" key="2">
    <source>
        <dbReference type="ARBA" id="ARBA00022553"/>
    </source>
</evidence>
<evidence type="ECO:0000256" key="5">
    <source>
        <dbReference type="ARBA" id="ARBA00022777"/>
    </source>
</evidence>
<evidence type="ECO:0000256" key="8">
    <source>
        <dbReference type="RuleBase" id="RU000304"/>
    </source>
</evidence>
<dbReference type="EMBL" id="KZ987931">
    <property type="protein sequence ID" value="RKP13860.1"/>
    <property type="molecule type" value="Genomic_DNA"/>
</dbReference>
<protein>
    <submittedName>
        <fullName evidence="12">Kinase-like domain-containing protein</fullName>
    </submittedName>
</protein>
<dbReference type="FunFam" id="1.10.510.10:FF:000008">
    <property type="entry name" value="Non-specific serine/threonine protein kinase"/>
    <property type="match status" value="1"/>
</dbReference>
<keyword evidence="5 12" id="KW-0418">Kinase</keyword>
<keyword evidence="13" id="KW-1185">Reference proteome</keyword>
<evidence type="ECO:0000256" key="4">
    <source>
        <dbReference type="ARBA" id="ARBA00022741"/>
    </source>
</evidence>
<dbReference type="PANTHER" id="PTHR24351">
    <property type="entry name" value="RIBOSOMAL PROTEIN S6 KINASE"/>
    <property type="match status" value="1"/>
</dbReference>
<dbReference type="Gene3D" id="1.10.510.10">
    <property type="entry name" value="Transferase(Phosphotransferase) domain 1"/>
    <property type="match status" value="1"/>
</dbReference>
<keyword evidence="1 8" id="KW-0723">Serine/threonine-protein kinase</keyword>
<dbReference type="FunFam" id="3.30.200.20:FF:000042">
    <property type="entry name" value="Aurora kinase A"/>
    <property type="match status" value="1"/>
</dbReference>
<dbReference type="Pfam" id="PF00433">
    <property type="entry name" value="Pkinase_C"/>
    <property type="match status" value="1"/>
</dbReference>
<feature type="domain" description="Protein kinase" evidence="10">
    <location>
        <begin position="58"/>
        <end position="317"/>
    </location>
</feature>
<evidence type="ECO:0000256" key="7">
    <source>
        <dbReference type="PROSITE-ProRule" id="PRU10141"/>
    </source>
</evidence>
<dbReference type="InterPro" id="IPR000961">
    <property type="entry name" value="AGC-kinase_C"/>
</dbReference>
<dbReference type="PROSITE" id="PS00108">
    <property type="entry name" value="PROTEIN_KINASE_ST"/>
    <property type="match status" value="1"/>
</dbReference>
<comment type="similarity">
    <text evidence="8">Belongs to the protein kinase superfamily.</text>
</comment>
<evidence type="ECO:0000313" key="13">
    <source>
        <dbReference type="Proteomes" id="UP000267251"/>
    </source>
</evidence>
<dbReference type="InterPro" id="IPR000719">
    <property type="entry name" value="Prot_kinase_dom"/>
</dbReference>
<proteinExistence type="inferred from homology"/>
<evidence type="ECO:0000259" key="11">
    <source>
        <dbReference type="PROSITE" id="PS51285"/>
    </source>
</evidence>
<accession>A0A4P9Y7H5</accession>
<dbReference type="InterPro" id="IPR017441">
    <property type="entry name" value="Protein_kinase_ATP_BS"/>
</dbReference>
<keyword evidence="2" id="KW-0597">Phosphoprotein</keyword>
<reference evidence="13" key="1">
    <citation type="journal article" date="2018" name="Nat. Microbiol.">
        <title>Leveraging single-cell genomics to expand the fungal tree of life.</title>
        <authorList>
            <person name="Ahrendt S.R."/>
            <person name="Quandt C.A."/>
            <person name="Ciobanu D."/>
            <person name="Clum A."/>
            <person name="Salamov A."/>
            <person name="Andreopoulos B."/>
            <person name="Cheng J.F."/>
            <person name="Woyke T."/>
            <person name="Pelin A."/>
            <person name="Henrissat B."/>
            <person name="Reynolds N.K."/>
            <person name="Benny G.L."/>
            <person name="Smith M.E."/>
            <person name="James T.Y."/>
            <person name="Grigoriev I.V."/>
        </authorList>
    </citation>
    <scope>NUCLEOTIDE SEQUENCE [LARGE SCALE GENOMIC DNA]</scope>
</reference>
<evidence type="ECO:0000256" key="9">
    <source>
        <dbReference type="SAM" id="MobiDB-lite"/>
    </source>
</evidence>
<evidence type="ECO:0000256" key="3">
    <source>
        <dbReference type="ARBA" id="ARBA00022679"/>
    </source>
</evidence>
<sequence>MASSYSEPIPDPLVLATLPPSSPPALLSPSLSSSPSSSSSSSQDPLSPVAKPIGPEDFVPLKVIGTGTYGKVFLVRERSSGRLYAMKTLRKAAVVVHSKYTEHTKAERQILEAVQHPFIVKLYYAFQTARKLYLVLEYVPGGELFTHLAREKMFDEEVAVFVSAQIILALEHLHSVGVIYRDLKPENILLGSDGNVVLTDFGLSKVSLDDSGTTNTICGTVEYMAPEVVMERLGYDFSVDWWSLGILIHDMLTGSAPFRGSNRKATMDSIMNRRLKLPSYLSPASRDLLTKLLKKHPKSRLGAGPGGVEDLKKHPFFRSINWSRLLDRKVRAPFVPIIVNEEDTSNFDKEFTSMAPIPESPHASPVSPTSDALFQGFSFISRRPSFSTSFSSHYG</sequence>
<keyword evidence="4 7" id="KW-0547">Nucleotide-binding</keyword>
<evidence type="ECO:0000256" key="1">
    <source>
        <dbReference type="ARBA" id="ARBA00022527"/>
    </source>
</evidence>
<dbReference type="InterPro" id="IPR017892">
    <property type="entry name" value="Pkinase_C"/>
</dbReference>
<evidence type="ECO:0000256" key="6">
    <source>
        <dbReference type="ARBA" id="ARBA00022840"/>
    </source>
</evidence>
<dbReference type="SMART" id="SM00220">
    <property type="entry name" value="S_TKc"/>
    <property type="match status" value="1"/>
</dbReference>
<evidence type="ECO:0000313" key="12">
    <source>
        <dbReference type="EMBL" id="RKP13860.1"/>
    </source>
</evidence>